<dbReference type="SMART" id="SM00184">
    <property type="entry name" value="RING"/>
    <property type="match status" value="1"/>
</dbReference>
<evidence type="ECO:0000256" key="4">
    <source>
        <dbReference type="ARBA" id="ARBA00022679"/>
    </source>
</evidence>
<evidence type="ECO:0000256" key="2">
    <source>
        <dbReference type="ARBA" id="ARBA00004308"/>
    </source>
</evidence>
<dbReference type="EC" id="2.3.2.27" evidence="11"/>
<keyword evidence="4 11" id="KW-0808">Transferase</keyword>
<dbReference type="Gene3D" id="3.30.40.10">
    <property type="entry name" value="Zinc/RING finger domain, C3HC4 (zinc finger)"/>
    <property type="match status" value="1"/>
</dbReference>
<reference evidence="14" key="3">
    <citation type="submission" date="2015-04" db="UniProtKB">
        <authorList>
            <consortium name="EnsemblPlants"/>
        </authorList>
    </citation>
    <scope>IDENTIFICATION</scope>
</reference>
<evidence type="ECO:0000256" key="11">
    <source>
        <dbReference type="RuleBase" id="RU369090"/>
    </source>
</evidence>
<evidence type="ECO:0000256" key="8">
    <source>
        <dbReference type="ARBA" id="ARBA00022833"/>
    </source>
</evidence>
<dbReference type="GO" id="GO:0008270">
    <property type="term" value="F:zinc ion binding"/>
    <property type="evidence" value="ECO:0007669"/>
    <property type="project" value="UniProtKB-KW"/>
</dbReference>
<evidence type="ECO:0000256" key="3">
    <source>
        <dbReference type="ARBA" id="ARBA00004906"/>
    </source>
</evidence>
<dbReference type="InterPro" id="IPR001841">
    <property type="entry name" value="Znf_RING"/>
</dbReference>
<evidence type="ECO:0000256" key="7">
    <source>
        <dbReference type="ARBA" id="ARBA00022786"/>
    </source>
</evidence>
<dbReference type="GO" id="GO:0061630">
    <property type="term" value="F:ubiquitin protein ligase activity"/>
    <property type="evidence" value="ECO:0007669"/>
    <property type="project" value="UniProtKB-UniRule"/>
</dbReference>
<feature type="region of interest" description="Disordered" evidence="12">
    <location>
        <begin position="472"/>
        <end position="491"/>
    </location>
</feature>
<reference evidence="15" key="2">
    <citation type="submission" date="2013-12" db="EMBL/GenBank/DDBJ databases">
        <authorList>
            <person name="Yu Y."/>
            <person name="Lee S."/>
            <person name="de Baynast K."/>
            <person name="Wissotski M."/>
            <person name="Liu L."/>
            <person name="Talag J."/>
            <person name="Goicoechea J."/>
            <person name="Angelova A."/>
            <person name="Jetty R."/>
            <person name="Kudrna D."/>
            <person name="Golser W."/>
            <person name="Rivera L."/>
            <person name="Zhang J."/>
            <person name="Wing R."/>
        </authorList>
    </citation>
    <scope>NUCLEOTIDE SEQUENCE</scope>
</reference>
<dbReference type="InterPro" id="IPR045103">
    <property type="entry name" value="RNF5/RNF185-like"/>
</dbReference>
<dbReference type="GO" id="GO:0005789">
    <property type="term" value="C:endoplasmic reticulum membrane"/>
    <property type="evidence" value="ECO:0007669"/>
    <property type="project" value="UniProtKB-SubCell"/>
</dbReference>
<dbReference type="UniPathway" id="UPA00143"/>
<dbReference type="PROSITE" id="PS00518">
    <property type="entry name" value="ZF_RING_1"/>
    <property type="match status" value="1"/>
</dbReference>
<evidence type="ECO:0000256" key="9">
    <source>
        <dbReference type="ARBA" id="ARBA00023136"/>
    </source>
</evidence>
<dbReference type="PROSITE" id="PS50089">
    <property type="entry name" value="ZF_RING_2"/>
    <property type="match status" value="1"/>
</dbReference>
<dbReference type="eggNOG" id="KOG0823">
    <property type="taxonomic scope" value="Eukaryota"/>
</dbReference>
<keyword evidence="11" id="KW-0256">Endoplasmic reticulum</keyword>
<dbReference type="GO" id="GO:0016567">
    <property type="term" value="P:protein ubiquitination"/>
    <property type="evidence" value="ECO:0007669"/>
    <property type="project" value="UniProtKB-UniPathway"/>
</dbReference>
<keyword evidence="9" id="KW-0472">Membrane</keyword>
<dbReference type="STRING" id="77586.A0A0D9WHJ9"/>
<evidence type="ECO:0000256" key="12">
    <source>
        <dbReference type="SAM" id="MobiDB-lite"/>
    </source>
</evidence>
<comment type="catalytic activity">
    <reaction evidence="1 11">
        <text>S-ubiquitinyl-[E2 ubiquitin-conjugating enzyme]-L-cysteine + [acceptor protein]-L-lysine = [E2 ubiquitin-conjugating enzyme]-L-cysteine + N(6)-ubiquitinyl-[acceptor protein]-L-lysine.</text>
        <dbReference type="EC" id="2.3.2.27"/>
    </reaction>
</comment>
<evidence type="ECO:0000256" key="6">
    <source>
        <dbReference type="ARBA" id="ARBA00022771"/>
    </source>
</evidence>
<dbReference type="EnsemblPlants" id="LPERR05G15780.1">
    <property type="protein sequence ID" value="LPERR05G15780.1"/>
    <property type="gene ID" value="LPERR05G15780"/>
</dbReference>
<dbReference type="SUPFAM" id="SSF57850">
    <property type="entry name" value="RING/U-box"/>
    <property type="match status" value="1"/>
</dbReference>
<dbReference type="PANTHER" id="PTHR12313">
    <property type="entry name" value="E3 UBIQUITIN-PROTEIN LIGASE RNF5-RELATED"/>
    <property type="match status" value="1"/>
</dbReference>
<dbReference type="Pfam" id="PF00097">
    <property type="entry name" value="zf-C3HC4"/>
    <property type="match status" value="1"/>
</dbReference>
<comment type="pathway">
    <text evidence="3 11">Protein modification; protein ubiquitination.</text>
</comment>
<protein>
    <recommendedName>
        <fullName evidence="11">E3 ubiquitin-protein ligase RMA</fullName>
        <ecNumber evidence="11">2.3.2.27</ecNumber>
    </recommendedName>
    <alternativeName>
        <fullName evidence="11">Protein RING membrane-anchor</fullName>
    </alternativeName>
    <alternativeName>
        <fullName evidence="11">RING-type E3 ubiquitin transferase RMA</fullName>
    </alternativeName>
</protein>
<dbReference type="HOGENOM" id="CLU_505659_0_0_1"/>
<accession>A0A0D9WHJ9</accession>
<evidence type="ECO:0000313" key="14">
    <source>
        <dbReference type="EnsemblPlants" id="LPERR05G15780.1"/>
    </source>
</evidence>
<keyword evidence="15" id="KW-1185">Reference proteome</keyword>
<feature type="compositionally biased region" description="Polar residues" evidence="12">
    <location>
        <begin position="520"/>
        <end position="529"/>
    </location>
</feature>
<feature type="compositionally biased region" description="Low complexity" evidence="12">
    <location>
        <begin position="45"/>
        <end position="60"/>
    </location>
</feature>
<comment type="subcellular location">
    <subcellularLocation>
        <location evidence="2">Endomembrane system</location>
    </subcellularLocation>
    <subcellularLocation>
        <location evidence="11">Endoplasmic reticulum membrane</location>
        <topology evidence="11">Single-pass type IV membrane protein</topology>
    </subcellularLocation>
</comment>
<comment type="domain">
    <text evidence="11">The RING-type zinc finger domain is responsible for E3 ligase activity.</text>
</comment>
<evidence type="ECO:0000259" key="13">
    <source>
        <dbReference type="PROSITE" id="PS50089"/>
    </source>
</evidence>
<dbReference type="InterPro" id="IPR017907">
    <property type="entry name" value="Znf_RING_CS"/>
</dbReference>
<evidence type="ECO:0000313" key="15">
    <source>
        <dbReference type="Proteomes" id="UP000032180"/>
    </source>
</evidence>
<feature type="region of interest" description="Disordered" evidence="12">
    <location>
        <begin position="185"/>
        <end position="207"/>
    </location>
</feature>
<dbReference type="InterPro" id="IPR018957">
    <property type="entry name" value="Znf_C3HC4_RING-type"/>
</dbReference>
<sequence length="563" mass="61469">MAADDAARRSRRMDLNLYLGLPRAPRLRRPDLVGSDLALGTPMLSSSSPSSSAASADAPPMEAEMLLHHHHPPYSPSRAELVRPPTPLPEPYDPSAPEAHPPYVPPPVPAPEAIPELADDLDFGFSHPPPIPLRPSELIGWVDRPSSSTASSSFRPERVEQRYHPVICLNGRQSRCLRPRRFRSDLPPLGSEAPALENDAAAQPSQEPMRDAVEENKVVADGAIVAASAEEPAERGKSVAMFECNICFEMASEPVVTSCGHLFCWPCLYQWLHVHSTHKECPVCKGEVTEGNITPIYGRGNANSDAEKKVAEDGNVSGPAIPPRPHGNRLESFRQKFHHLRPISRRLGEAHGILSSWRRILDQQIMNSVSRFEGPPESTVQEMIDHAQHATRLGRITTRMRARRLQREAENSAFVASAAESGLPGNSTPDLPRRSSSPFSSERMDLLQHFVDLASTERLATAVSDLRRIVRPSPYGASTSSNPPNPELSVDGNHVAVTLAADQASNSSTMAVIQEDAAFTESTGEPSNAGSSRSLRRRGRNDTLGSLDVDGGGLHRNKRRRLN</sequence>
<organism evidence="14 15">
    <name type="scientific">Leersia perrieri</name>
    <dbReference type="NCBI Taxonomy" id="77586"/>
    <lineage>
        <taxon>Eukaryota</taxon>
        <taxon>Viridiplantae</taxon>
        <taxon>Streptophyta</taxon>
        <taxon>Embryophyta</taxon>
        <taxon>Tracheophyta</taxon>
        <taxon>Spermatophyta</taxon>
        <taxon>Magnoliopsida</taxon>
        <taxon>Liliopsida</taxon>
        <taxon>Poales</taxon>
        <taxon>Poaceae</taxon>
        <taxon>BOP clade</taxon>
        <taxon>Oryzoideae</taxon>
        <taxon>Oryzeae</taxon>
        <taxon>Oryzinae</taxon>
        <taxon>Leersia</taxon>
    </lineage>
</organism>
<feature type="region of interest" description="Disordered" evidence="12">
    <location>
        <begin position="20"/>
        <end position="114"/>
    </location>
</feature>
<feature type="domain" description="RING-type" evidence="13">
    <location>
        <begin position="244"/>
        <end position="285"/>
    </location>
</feature>
<dbReference type="Proteomes" id="UP000032180">
    <property type="component" value="Chromosome 5"/>
</dbReference>
<feature type="region of interest" description="Disordered" evidence="12">
    <location>
        <begin position="517"/>
        <end position="563"/>
    </location>
</feature>
<comment type="function">
    <text evidence="11">E3 ubiquitin-protein ligase.</text>
</comment>
<reference evidence="14 15" key="1">
    <citation type="submission" date="2012-08" db="EMBL/GenBank/DDBJ databases">
        <title>Oryza genome evolution.</title>
        <authorList>
            <person name="Wing R.A."/>
        </authorList>
    </citation>
    <scope>NUCLEOTIDE SEQUENCE</scope>
</reference>
<evidence type="ECO:0000256" key="10">
    <source>
        <dbReference type="PROSITE-ProRule" id="PRU00175"/>
    </source>
</evidence>
<keyword evidence="5 11" id="KW-0479">Metal-binding</keyword>
<proteinExistence type="predicted"/>
<keyword evidence="8 11" id="KW-0862">Zinc</keyword>
<dbReference type="Gramene" id="LPERR05G15780.1">
    <property type="protein sequence ID" value="LPERR05G15780.1"/>
    <property type="gene ID" value="LPERR05G15780"/>
</dbReference>
<evidence type="ECO:0000256" key="5">
    <source>
        <dbReference type="ARBA" id="ARBA00022723"/>
    </source>
</evidence>
<dbReference type="AlphaFoldDB" id="A0A0D9WHJ9"/>
<feature type="compositionally biased region" description="Pro residues" evidence="12">
    <location>
        <begin position="84"/>
        <end position="112"/>
    </location>
</feature>
<dbReference type="CDD" id="cd16534">
    <property type="entry name" value="RING-HC_RNF5-like"/>
    <property type="match status" value="1"/>
</dbReference>
<keyword evidence="6 10" id="KW-0863">Zinc-finger</keyword>
<evidence type="ECO:0000256" key="1">
    <source>
        <dbReference type="ARBA" id="ARBA00000900"/>
    </source>
</evidence>
<feature type="region of interest" description="Disordered" evidence="12">
    <location>
        <begin position="407"/>
        <end position="440"/>
    </location>
</feature>
<dbReference type="InterPro" id="IPR013083">
    <property type="entry name" value="Znf_RING/FYVE/PHD"/>
</dbReference>
<dbReference type="GO" id="GO:0006511">
    <property type="term" value="P:ubiquitin-dependent protein catabolic process"/>
    <property type="evidence" value="ECO:0007669"/>
    <property type="project" value="UniProtKB-UniRule"/>
</dbReference>
<name>A0A0D9WHJ9_9ORYZ</name>
<keyword evidence="7 11" id="KW-0833">Ubl conjugation pathway</keyword>
<dbReference type="FunFam" id="3.30.40.10:FF:000365">
    <property type="entry name" value="Zinc finger family protein"/>
    <property type="match status" value="1"/>
</dbReference>